<evidence type="ECO:0000313" key="2">
    <source>
        <dbReference type="Proteomes" id="UP000231912"/>
    </source>
</evidence>
<dbReference type="AlphaFoldDB" id="A0A2M9Z7S7"/>
<evidence type="ECO:0000313" key="1">
    <source>
        <dbReference type="EMBL" id="PJZ64475.1"/>
    </source>
</evidence>
<gene>
    <name evidence="1" type="ORF">CH371_18630</name>
</gene>
<evidence type="ECO:0008006" key="3">
    <source>
        <dbReference type="Google" id="ProtNLM"/>
    </source>
</evidence>
<dbReference type="Proteomes" id="UP000231912">
    <property type="component" value="Unassembled WGS sequence"/>
</dbReference>
<protein>
    <recommendedName>
        <fullName evidence="3">30S ribosomal protein S1</fullName>
    </recommendedName>
</protein>
<sequence>MTLLLSSLFSHTPPLHATEILLKSGDAFLVNEAIETTSEISFVWKDEKYKIPRAEIQRVDPRKKGPDSSYRYSEFQLSDGTALRGVVVDKKESKITLKTELGFVELDKTKIASNNFDDINDSPPSLPNRYLDTFNQKQVWKVGISTSGFSSLGVWSHSYPITYGGGFFIERYAVAPLWFYGFSSDLTYGPGKSGNLSIFSQAFYFGKSYGKSSPYWLLGAGGSSLSRSDGDERSSAITPDAIFEFGWSWETKTQHLIRLGIRSQCNIEGESSLCRAGIRFSWGLSI</sequence>
<reference evidence="1 2" key="1">
    <citation type="submission" date="2017-07" db="EMBL/GenBank/DDBJ databases">
        <title>Leptospira spp. isolated from tropical soils.</title>
        <authorList>
            <person name="Thibeaux R."/>
            <person name="Iraola G."/>
            <person name="Ferres I."/>
            <person name="Bierque E."/>
            <person name="Girault D."/>
            <person name="Soupe-Gilbert M.-E."/>
            <person name="Picardeau M."/>
            <person name="Goarant C."/>
        </authorList>
    </citation>
    <scope>NUCLEOTIDE SEQUENCE [LARGE SCALE GENOMIC DNA]</scope>
    <source>
        <strain evidence="1 2">FH2-C-A2</strain>
    </source>
</reference>
<dbReference type="EMBL" id="NPDT01000010">
    <property type="protein sequence ID" value="PJZ64475.1"/>
    <property type="molecule type" value="Genomic_DNA"/>
</dbReference>
<organism evidence="1 2">
    <name type="scientific">Leptospira wolffii</name>
    <dbReference type="NCBI Taxonomy" id="409998"/>
    <lineage>
        <taxon>Bacteria</taxon>
        <taxon>Pseudomonadati</taxon>
        <taxon>Spirochaetota</taxon>
        <taxon>Spirochaetia</taxon>
        <taxon>Leptospirales</taxon>
        <taxon>Leptospiraceae</taxon>
        <taxon>Leptospira</taxon>
    </lineage>
</organism>
<dbReference type="NCBIfam" id="NF047432">
    <property type="entry name" value="LA_3334_fam"/>
    <property type="match status" value="1"/>
</dbReference>
<accession>A0A2M9Z7S7</accession>
<comment type="caution">
    <text evidence="1">The sequence shown here is derived from an EMBL/GenBank/DDBJ whole genome shotgun (WGS) entry which is preliminary data.</text>
</comment>
<proteinExistence type="predicted"/>
<name>A0A2M9Z7S7_9LEPT</name>